<sequence length="237" mass="26019">MSKEAILSEIDHSASDDMNDYFKLAISKGTTDKLKMAKSMEDKADSEVKKLCIAQFYESLGMAMDTLRILHGLTSLEARIRRVRCYLRIFRRDLAEKEVKVMSDMNEEDVTTLQAAIYLHSCKNEYSAAIAILSQLRDNYGDSPHILSSIAALKISKAKSGGDLALLDEARKILERAELSGGATHAGVLANLCVCARLEGAIDTADSYQSRLTSFQTPGDLGQTTCPTDQRSSLGLE</sequence>
<dbReference type="InterPro" id="IPR006822">
    <property type="entry name" value="Coatomer_esu"/>
</dbReference>
<dbReference type="Proteomes" id="UP001057375">
    <property type="component" value="Unassembled WGS sequence"/>
</dbReference>
<evidence type="ECO:0000256" key="1">
    <source>
        <dbReference type="ARBA" id="ARBA00004255"/>
    </source>
</evidence>
<comment type="similarity">
    <text evidence="3">Belongs to the COPE family.</text>
</comment>
<keyword evidence="9" id="KW-0472">Membrane</keyword>
<comment type="caution">
    <text evidence="11">The sequence shown here is derived from an EMBL/GenBank/DDBJ whole genome shotgun (WGS) entry which is preliminary data.</text>
</comment>
<dbReference type="PANTHER" id="PTHR10805:SF0">
    <property type="entry name" value="COATOMER SUBUNIT EPSILON"/>
    <property type="match status" value="1"/>
</dbReference>
<evidence type="ECO:0000256" key="5">
    <source>
        <dbReference type="ARBA" id="ARBA00022490"/>
    </source>
</evidence>
<dbReference type="InterPro" id="IPR011990">
    <property type="entry name" value="TPR-like_helical_dom_sf"/>
</dbReference>
<reference evidence="11" key="1">
    <citation type="submission" date="2022-03" db="EMBL/GenBank/DDBJ databases">
        <title>Draft genome sequence of Aduncisulcus paluster, a free-living microaerophilic Fornicata.</title>
        <authorList>
            <person name="Yuyama I."/>
            <person name="Kume K."/>
            <person name="Tamura T."/>
            <person name="Inagaki Y."/>
            <person name="Hashimoto T."/>
        </authorList>
    </citation>
    <scope>NUCLEOTIDE SEQUENCE</scope>
    <source>
        <strain evidence="11">NY0171</strain>
    </source>
</reference>
<evidence type="ECO:0000256" key="3">
    <source>
        <dbReference type="ARBA" id="ARBA00008827"/>
    </source>
</evidence>
<evidence type="ECO:0000256" key="2">
    <source>
        <dbReference type="ARBA" id="ARBA00004347"/>
    </source>
</evidence>
<keyword evidence="4" id="KW-0813">Transport</keyword>
<evidence type="ECO:0000256" key="8">
    <source>
        <dbReference type="ARBA" id="ARBA00023034"/>
    </source>
</evidence>
<keyword evidence="8" id="KW-0333">Golgi apparatus</keyword>
<comment type="subcellular location">
    <subcellularLocation>
        <location evidence="2">Cytoplasmic vesicle</location>
        <location evidence="2">COPI-coated vesicle membrane</location>
        <topology evidence="2">Peripheral membrane protein</topology>
        <orientation evidence="2">Cytoplasmic side</orientation>
    </subcellularLocation>
    <subcellularLocation>
        <location evidence="1">Golgi apparatus membrane</location>
        <topology evidence="1">Peripheral membrane protein</topology>
        <orientation evidence="1">Cytoplasmic side</orientation>
    </subcellularLocation>
</comment>
<proteinExistence type="inferred from homology"/>
<dbReference type="Gene3D" id="1.25.40.10">
    <property type="entry name" value="Tetratricopeptide repeat domain"/>
    <property type="match status" value="1"/>
</dbReference>
<keyword evidence="5" id="KW-0963">Cytoplasm</keyword>
<gene>
    <name evidence="11" type="ORF">ADUPG1_011266</name>
</gene>
<keyword evidence="7" id="KW-0653">Protein transport</keyword>
<name>A0ABQ5JXK2_9EUKA</name>
<evidence type="ECO:0000256" key="4">
    <source>
        <dbReference type="ARBA" id="ARBA00022448"/>
    </source>
</evidence>
<evidence type="ECO:0000313" key="12">
    <source>
        <dbReference type="Proteomes" id="UP001057375"/>
    </source>
</evidence>
<evidence type="ECO:0000256" key="7">
    <source>
        <dbReference type="ARBA" id="ARBA00022927"/>
    </source>
</evidence>
<evidence type="ECO:0000256" key="6">
    <source>
        <dbReference type="ARBA" id="ARBA00022892"/>
    </source>
</evidence>
<dbReference type="EMBL" id="BQXS01011924">
    <property type="protein sequence ID" value="GKT18223.1"/>
    <property type="molecule type" value="Genomic_DNA"/>
</dbReference>
<accession>A0ABQ5JXK2</accession>
<dbReference type="PANTHER" id="PTHR10805">
    <property type="entry name" value="COATOMER SUBUNIT EPSILON"/>
    <property type="match status" value="1"/>
</dbReference>
<keyword evidence="12" id="KW-1185">Reference proteome</keyword>
<organism evidence="11 12">
    <name type="scientific">Aduncisulcus paluster</name>
    <dbReference type="NCBI Taxonomy" id="2918883"/>
    <lineage>
        <taxon>Eukaryota</taxon>
        <taxon>Metamonada</taxon>
        <taxon>Carpediemonas-like organisms</taxon>
        <taxon>Aduncisulcus</taxon>
    </lineage>
</organism>
<evidence type="ECO:0000313" key="11">
    <source>
        <dbReference type="EMBL" id="GKT18223.1"/>
    </source>
</evidence>
<evidence type="ECO:0000256" key="9">
    <source>
        <dbReference type="ARBA" id="ARBA00023136"/>
    </source>
</evidence>
<keyword evidence="6" id="KW-0931">ER-Golgi transport</keyword>
<evidence type="ECO:0000256" key="10">
    <source>
        <dbReference type="ARBA" id="ARBA00023329"/>
    </source>
</evidence>
<dbReference type="Pfam" id="PF04733">
    <property type="entry name" value="Coatomer_E"/>
    <property type="match status" value="1"/>
</dbReference>
<protein>
    <submittedName>
        <fullName evidence="11">Coatomer, epsilon subunit like protein</fullName>
    </submittedName>
</protein>
<keyword evidence="10" id="KW-0968">Cytoplasmic vesicle</keyword>